<dbReference type="GO" id="GO:0012505">
    <property type="term" value="C:endomembrane system"/>
    <property type="evidence" value="ECO:0007669"/>
    <property type="project" value="UniProtKB-SubCell"/>
</dbReference>
<dbReference type="PANTHER" id="PTHR10658:SF27">
    <property type="entry name" value="PHOSPHATIDYLINOSITOL TRANSFER PROTEIN BETA ISOFORM"/>
    <property type="match status" value="1"/>
</dbReference>
<feature type="domain" description="DDHD" evidence="5">
    <location>
        <begin position="349"/>
        <end position="495"/>
    </location>
</feature>
<gene>
    <name evidence="6" type="ORF">GSTENG00030090001</name>
</gene>
<comment type="caution">
    <text evidence="6">The sequence shown here is derived from an EMBL/GenBank/DDBJ whole genome shotgun (WGS) entry which is preliminary data.</text>
</comment>
<dbReference type="GO" id="GO:0008525">
    <property type="term" value="F:phosphatidylcholine transporter activity"/>
    <property type="evidence" value="ECO:0007669"/>
    <property type="project" value="TreeGrafter"/>
</dbReference>
<dbReference type="InterPro" id="IPR004177">
    <property type="entry name" value="DDHD_dom"/>
</dbReference>
<dbReference type="GO" id="GO:0008526">
    <property type="term" value="F:phosphatidylinositol transfer activity"/>
    <property type="evidence" value="ECO:0007669"/>
    <property type="project" value="TreeGrafter"/>
</dbReference>
<sequence>DVMEGKNAILLGMSQWNSNDLVEQIETLGHMEDQSHEGLYQLGVPRCPPQSSIEGLEDIEGFNLCLSLNPHVNPPPAQRKCQTHVLLLVVHGGHILDTAGGDPGTKSGDVATLASVLEKVTRAHFKAASEHVMIKLVPCPAVCAEAFSLVSNLNPYSYDESCVSSSVDHLPLAALPLLAIVSPRYQDTVATVIARAKPGVPQLPAVGGRAGLHWSGEFCTRAVCLMGDCVGGVLCFDALCFSNHQRPISPNNSSRNNSTESLKDSSGLRGDSSPGLSSSKRLSKSNIDISAPNEGHSQSRPPLSRKQSDSYDGDSSSTGQRCFFSSLMKDSMEARGCSSATLVVNPGRFDFDVTDCFLLGCPLGLVLAMRRTVLPAVQVNQLHPACSQIFNLFYPSDPSASRLEPLLQPLFHKLPPFGISRYQRYPLGDGRSTLIGRRRGLWNSICRCDDVRSPVKCFIFKSVFWCERYSLLMTFQILHFITGMKRGRDLPGGLD</sequence>
<name>Q4RRN5_TETNG</name>
<dbReference type="EMBL" id="CAAE01015002">
    <property type="protein sequence ID" value="CAG08947.1"/>
    <property type="molecule type" value="Genomic_DNA"/>
</dbReference>
<feature type="region of interest" description="Disordered" evidence="4">
    <location>
        <begin position="247"/>
        <end position="318"/>
    </location>
</feature>
<evidence type="ECO:0000256" key="1">
    <source>
        <dbReference type="ARBA" id="ARBA00004308"/>
    </source>
</evidence>
<reference evidence="6" key="1">
    <citation type="journal article" date="2004" name="Nature">
        <title>Genome duplication in the teleost fish Tetraodon nigroviridis reveals the early vertebrate proto-karyotype.</title>
        <authorList>
            <person name="Jaillon O."/>
            <person name="Aury J.-M."/>
            <person name="Brunet F."/>
            <person name="Petit J.-L."/>
            <person name="Stange-Thomann N."/>
            <person name="Mauceli E."/>
            <person name="Bouneau L."/>
            <person name="Fischer C."/>
            <person name="Ozouf-Costaz C."/>
            <person name="Bernot A."/>
            <person name="Nicaud S."/>
            <person name="Jaffe D."/>
            <person name="Fisher S."/>
            <person name="Lutfalla G."/>
            <person name="Dossat C."/>
            <person name="Segurens B."/>
            <person name="Dasilva C."/>
            <person name="Salanoubat M."/>
            <person name="Levy M."/>
            <person name="Boudet N."/>
            <person name="Castellano S."/>
            <person name="Anthouard V."/>
            <person name="Jubin C."/>
            <person name="Castelli V."/>
            <person name="Katinka M."/>
            <person name="Vacherie B."/>
            <person name="Biemont C."/>
            <person name="Skalli Z."/>
            <person name="Cattolico L."/>
            <person name="Poulain J."/>
            <person name="De Berardinis V."/>
            <person name="Cruaud C."/>
            <person name="Duprat S."/>
            <person name="Brottier P."/>
            <person name="Coutanceau J.-P."/>
            <person name="Gouzy J."/>
            <person name="Parra G."/>
            <person name="Lardier G."/>
            <person name="Chapple C."/>
            <person name="McKernan K.J."/>
            <person name="McEwan P."/>
            <person name="Bosak S."/>
            <person name="Kellis M."/>
            <person name="Volff J.-N."/>
            <person name="Guigo R."/>
            <person name="Zody M.C."/>
            <person name="Mesirov J."/>
            <person name="Lindblad-Toh K."/>
            <person name="Birren B."/>
            <person name="Nusbaum C."/>
            <person name="Kahn D."/>
            <person name="Robinson-Rechavi M."/>
            <person name="Laudet V."/>
            <person name="Schachter V."/>
            <person name="Quetier F."/>
            <person name="Saurin W."/>
            <person name="Scarpelli C."/>
            <person name="Wincker P."/>
            <person name="Lander E.S."/>
            <person name="Weissenbach J."/>
            <person name="Roest Crollius H."/>
        </authorList>
    </citation>
    <scope>NUCLEOTIDE SEQUENCE [LARGE SCALE GENOMIC DNA]</scope>
</reference>
<dbReference type="AlphaFoldDB" id="Q4RRN5"/>
<proteinExistence type="predicted"/>
<feature type="non-terminal residue" evidence="6">
    <location>
        <position position="495"/>
    </location>
</feature>
<dbReference type="GO" id="GO:0031210">
    <property type="term" value="F:phosphatidylcholine binding"/>
    <property type="evidence" value="ECO:0007669"/>
    <property type="project" value="TreeGrafter"/>
</dbReference>
<keyword evidence="3" id="KW-0472">Membrane</keyword>
<evidence type="ECO:0000256" key="2">
    <source>
        <dbReference type="ARBA" id="ARBA00023121"/>
    </source>
</evidence>
<comment type="subcellular location">
    <subcellularLocation>
        <location evidence="1">Endomembrane system</location>
    </subcellularLocation>
</comment>
<dbReference type="GO" id="GO:0005737">
    <property type="term" value="C:cytoplasm"/>
    <property type="evidence" value="ECO:0007669"/>
    <property type="project" value="TreeGrafter"/>
</dbReference>
<dbReference type="OrthoDB" id="10053061at2759"/>
<dbReference type="PANTHER" id="PTHR10658">
    <property type="entry name" value="PHOSPHATIDYLINOSITOL TRANSFER PROTEIN"/>
    <property type="match status" value="1"/>
</dbReference>
<evidence type="ECO:0000256" key="3">
    <source>
        <dbReference type="ARBA" id="ARBA00023136"/>
    </source>
</evidence>
<dbReference type="PROSITE" id="PS51043">
    <property type="entry name" value="DDHD"/>
    <property type="match status" value="1"/>
</dbReference>
<evidence type="ECO:0000259" key="5">
    <source>
        <dbReference type="PROSITE" id="PS51043"/>
    </source>
</evidence>
<reference evidence="6" key="2">
    <citation type="submission" date="2004-02" db="EMBL/GenBank/DDBJ databases">
        <authorList>
            <consortium name="Genoscope"/>
            <consortium name="Whitehead Institute Centre for Genome Research"/>
        </authorList>
    </citation>
    <scope>NUCLEOTIDE SEQUENCE</scope>
</reference>
<keyword evidence="2" id="KW-0446">Lipid-binding</keyword>
<dbReference type="KEGG" id="tng:GSTEN00030090G001"/>
<dbReference type="SMART" id="SM01127">
    <property type="entry name" value="DDHD"/>
    <property type="match status" value="1"/>
</dbReference>
<dbReference type="InterPro" id="IPR001666">
    <property type="entry name" value="PI_transfer"/>
</dbReference>
<dbReference type="Pfam" id="PF02862">
    <property type="entry name" value="DDHD"/>
    <property type="match status" value="1"/>
</dbReference>
<feature type="compositionally biased region" description="Low complexity" evidence="4">
    <location>
        <begin position="247"/>
        <end position="280"/>
    </location>
</feature>
<accession>Q4RRN5</accession>
<dbReference type="GO" id="GO:0046872">
    <property type="term" value="F:metal ion binding"/>
    <property type="evidence" value="ECO:0007669"/>
    <property type="project" value="InterPro"/>
</dbReference>
<protein>
    <submittedName>
        <fullName evidence="6">(spotted green pufferfish) hypothetical protein</fullName>
    </submittedName>
</protein>
<organism evidence="6">
    <name type="scientific">Tetraodon nigroviridis</name>
    <name type="common">Spotted green pufferfish</name>
    <name type="synonym">Chelonodon nigroviridis</name>
    <dbReference type="NCBI Taxonomy" id="99883"/>
    <lineage>
        <taxon>Eukaryota</taxon>
        <taxon>Metazoa</taxon>
        <taxon>Chordata</taxon>
        <taxon>Craniata</taxon>
        <taxon>Vertebrata</taxon>
        <taxon>Euteleostomi</taxon>
        <taxon>Actinopterygii</taxon>
        <taxon>Neopterygii</taxon>
        <taxon>Teleostei</taxon>
        <taxon>Neoteleostei</taxon>
        <taxon>Acanthomorphata</taxon>
        <taxon>Eupercaria</taxon>
        <taxon>Tetraodontiformes</taxon>
        <taxon>Tetradontoidea</taxon>
        <taxon>Tetraodontidae</taxon>
        <taxon>Tetraodon</taxon>
    </lineage>
</organism>
<evidence type="ECO:0000313" key="6">
    <source>
        <dbReference type="EMBL" id="CAG08947.1"/>
    </source>
</evidence>
<evidence type="ECO:0000256" key="4">
    <source>
        <dbReference type="SAM" id="MobiDB-lite"/>
    </source>
</evidence>
<dbReference type="GO" id="GO:0035091">
    <property type="term" value="F:phosphatidylinositol binding"/>
    <property type="evidence" value="ECO:0007669"/>
    <property type="project" value="TreeGrafter"/>
</dbReference>